<protein>
    <recommendedName>
        <fullName evidence="4">Integrase SAM-like N-terminal domain-containing protein</fullName>
    </recommendedName>
</protein>
<dbReference type="PANTHER" id="PTHR35617">
    <property type="entry name" value="PHAGE_INTEGRASE DOMAIN-CONTAINING PROTEIN"/>
    <property type="match status" value="1"/>
</dbReference>
<evidence type="ECO:0000313" key="3">
    <source>
        <dbReference type="Proteomes" id="UP001162156"/>
    </source>
</evidence>
<accession>A0AAV8ZQL0</accession>
<dbReference type="AlphaFoldDB" id="A0AAV8ZQL0"/>
<dbReference type="SUPFAM" id="SSF47823">
    <property type="entry name" value="lambda integrase-like, N-terminal domain"/>
    <property type="match status" value="1"/>
</dbReference>
<reference evidence="2" key="1">
    <citation type="journal article" date="2023" name="Insect Mol. Biol.">
        <title>Genome sequencing provides insights into the evolution of gene families encoding plant cell wall-degrading enzymes in longhorned beetles.</title>
        <authorList>
            <person name="Shin N.R."/>
            <person name="Okamura Y."/>
            <person name="Kirsch R."/>
            <person name="Pauchet Y."/>
        </authorList>
    </citation>
    <scope>NUCLEOTIDE SEQUENCE</scope>
    <source>
        <strain evidence="2">RBIC_L_NR</strain>
    </source>
</reference>
<evidence type="ECO:0000256" key="1">
    <source>
        <dbReference type="ARBA" id="ARBA00023125"/>
    </source>
</evidence>
<keyword evidence="3" id="KW-1185">Reference proteome</keyword>
<evidence type="ECO:0000313" key="2">
    <source>
        <dbReference type="EMBL" id="KAJ8968688.1"/>
    </source>
</evidence>
<comment type="caution">
    <text evidence="2">The sequence shown here is derived from an EMBL/GenBank/DDBJ whole genome shotgun (WGS) entry which is preliminary data.</text>
</comment>
<organism evidence="2 3">
    <name type="scientific">Rhamnusium bicolor</name>
    <dbReference type="NCBI Taxonomy" id="1586634"/>
    <lineage>
        <taxon>Eukaryota</taxon>
        <taxon>Metazoa</taxon>
        <taxon>Ecdysozoa</taxon>
        <taxon>Arthropoda</taxon>
        <taxon>Hexapoda</taxon>
        <taxon>Insecta</taxon>
        <taxon>Pterygota</taxon>
        <taxon>Neoptera</taxon>
        <taxon>Endopterygota</taxon>
        <taxon>Coleoptera</taxon>
        <taxon>Polyphaga</taxon>
        <taxon>Cucujiformia</taxon>
        <taxon>Chrysomeloidea</taxon>
        <taxon>Cerambycidae</taxon>
        <taxon>Lepturinae</taxon>
        <taxon>Rhagiini</taxon>
        <taxon>Rhamnusium</taxon>
    </lineage>
</organism>
<dbReference type="EMBL" id="JANEYF010000664">
    <property type="protein sequence ID" value="KAJ8968688.1"/>
    <property type="molecule type" value="Genomic_DNA"/>
</dbReference>
<dbReference type="GO" id="GO:0003677">
    <property type="term" value="F:DNA binding"/>
    <property type="evidence" value="ECO:0007669"/>
    <property type="project" value="UniProtKB-KW"/>
</dbReference>
<keyword evidence="1" id="KW-0238">DNA-binding</keyword>
<dbReference type="InterPro" id="IPR010998">
    <property type="entry name" value="Integrase_recombinase_N"/>
</dbReference>
<dbReference type="PANTHER" id="PTHR35617:SF3">
    <property type="entry name" value="CORE-BINDING (CB) DOMAIN-CONTAINING PROTEIN"/>
    <property type="match status" value="1"/>
</dbReference>
<dbReference type="Proteomes" id="UP001162156">
    <property type="component" value="Unassembled WGS sequence"/>
</dbReference>
<proteinExistence type="predicted"/>
<name>A0AAV8ZQL0_9CUCU</name>
<dbReference type="Gene3D" id="1.10.150.130">
    <property type="match status" value="1"/>
</dbReference>
<gene>
    <name evidence="2" type="ORF">NQ314_002179</name>
</gene>
<sequence>MLSYLRKDVPEASTDTILASISESTLKQYDSTYRLWWNFCSEHKISLYEGTTKDVLNFLQTVLEQHRYKYGTFTSMRSVLYLILFNNLGTDLGTDPSIKRYLRGISRLRPSNPRYENTWDPQPLMIHIEKLTEHLSLQKLSQKLVTLIALTTGEGFKLYLLFDFQMYWKMSTKFRSQSQMQLKQQA</sequence>
<evidence type="ECO:0008006" key="4">
    <source>
        <dbReference type="Google" id="ProtNLM"/>
    </source>
</evidence>